<dbReference type="InterPro" id="IPR013525">
    <property type="entry name" value="ABC2_TM"/>
</dbReference>
<dbReference type="InterPro" id="IPR017500">
    <property type="entry name" value="Phage_infect_YhgE_N"/>
</dbReference>
<dbReference type="PANTHER" id="PTHR43077">
    <property type="entry name" value="TRANSPORT PERMEASE YVFS-RELATED"/>
    <property type="match status" value="1"/>
</dbReference>
<evidence type="ECO:0000256" key="1">
    <source>
        <dbReference type="ARBA" id="ARBA00004141"/>
    </source>
</evidence>
<keyword evidence="2 7" id="KW-0812">Transmembrane</keyword>
<evidence type="ECO:0000256" key="2">
    <source>
        <dbReference type="ARBA" id="ARBA00022692"/>
    </source>
</evidence>
<feature type="transmembrane region" description="Helical" evidence="7">
    <location>
        <begin position="487"/>
        <end position="507"/>
    </location>
</feature>
<accession>A0A7Z0D4G2</accession>
<reference evidence="9 10" key="1">
    <citation type="submission" date="2020-07" db="EMBL/GenBank/DDBJ databases">
        <title>Sequencing the genomes of 1000 actinobacteria strains.</title>
        <authorList>
            <person name="Klenk H.-P."/>
        </authorList>
    </citation>
    <scope>NUCLEOTIDE SEQUENCE [LARGE SCALE GENOMIC DNA]</scope>
    <source>
        <strain evidence="9 10">DSM 26341</strain>
    </source>
</reference>
<feature type="domain" description="ABC-2 type transporter transmembrane" evidence="8">
    <location>
        <begin position="24"/>
        <end position="160"/>
    </location>
</feature>
<comment type="caution">
    <text evidence="9">The sequence shown here is derived from an EMBL/GenBank/DDBJ whole genome shotgun (WGS) entry which is preliminary data.</text>
</comment>
<name>A0A7Z0D4G2_9MICO</name>
<keyword evidence="4 7" id="KW-0472">Membrane</keyword>
<dbReference type="Pfam" id="PF12698">
    <property type="entry name" value="ABC2_membrane_3"/>
    <property type="match status" value="2"/>
</dbReference>
<comment type="subcellular location">
    <subcellularLocation>
        <location evidence="1">Membrane</location>
        <topology evidence="1">Multi-pass membrane protein</topology>
    </subcellularLocation>
</comment>
<feature type="transmembrane region" description="Helical" evidence="7">
    <location>
        <begin position="589"/>
        <end position="609"/>
    </location>
</feature>
<proteinExistence type="predicted"/>
<keyword evidence="5" id="KW-0175">Coiled coil</keyword>
<gene>
    <name evidence="9" type="ORF">BJY26_003005</name>
</gene>
<dbReference type="Proteomes" id="UP000539111">
    <property type="component" value="Unassembled WGS sequence"/>
</dbReference>
<evidence type="ECO:0000313" key="9">
    <source>
        <dbReference type="EMBL" id="NYI68699.1"/>
    </source>
</evidence>
<dbReference type="NCBIfam" id="TIGR03062">
    <property type="entry name" value="pip_yhgE_Cterm"/>
    <property type="match status" value="1"/>
</dbReference>
<dbReference type="RefSeq" id="WP_179429005.1">
    <property type="nucleotide sequence ID" value="NZ_JACBZP010000001.1"/>
</dbReference>
<feature type="compositionally biased region" description="Polar residues" evidence="6">
    <location>
        <begin position="296"/>
        <end position="305"/>
    </location>
</feature>
<organism evidence="9 10">
    <name type="scientific">Spelaeicoccus albus</name>
    <dbReference type="NCBI Taxonomy" id="1280376"/>
    <lineage>
        <taxon>Bacteria</taxon>
        <taxon>Bacillati</taxon>
        <taxon>Actinomycetota</taxon>
        <taxon>Actinomycetes</taxon>
        <taxon>Micrococcales</taxon>
        <taxon>Brevibacteriaceae</taxon>
        <taxon>Spelaeicoccus</taxon>
    </lineage>
</organism>
<dbReference type="NCBIfam" id="TIGR03057">
    <property type="entry name" value="xxxLxxG_by_4"/>
    <property type="match status" value="2"/>
</dbReference>
<keyword evidence="10" id="KW-1185">Reference proteome</keyword>
<feature type="transmembrane region" description="Helical" evidence="7">
    <location>
        <begin position="557"/>
        <end position="582"/>
    </location>
</feature>
<dbReference type="EMBL" id="JACBZP010000001">
    <property type="protein sequence ID" value="NYI68699.1"/>
    <property type="molecule type" value="Genomic_DNA"/>
</dbReference>
<evidence type="ECO:0000256" key="3">
    <source>
        <dbReference type="ARBA" id="ARBA00022989"/>
    </source>
</evidence>
<feature type="coiled-coil region" evidence="5">
    <location>
        <begin position="321"/>
        <end position="355"/>
    </location>
</feature>
<dbReference type="NCBIfam" id="TIGR03061">
    <property type="entry name" value="pip_yhgE_Nterm"/>
    <property type="match status" value="1"/>
</dbReference>
<evidence type="ECO:0000256" key="6">
    <source>
        <dbReference type="SAM" id="MobiDB-lite"/>
    </source>
</evidence>
<dbReference type="InterPro" id="IPR051328">
    <property type="entry name" value="T7SS_ABC-Transporter"/>
</dbReference>
<evidence type="ECO:0000259" key="8">
    <source>
        <dbReference type="Pfam" id="PF12698"/>
    </source>
</evidence>
<feature type="domain" description="ABC-2 type transporter transmembrane" evidence="8">
    <location>
        <begin position="457"/>
        <end position="661"/>
    </location>
</feature>
<dbReference type="PANTHER" id="PTHR43077:SF5">
    <property type="entry name" value="PHAGE INFECTION PROTEIN"/>
    <property type="match status" value="1"/>
</dbReference>
<dbReference type="InterPro" id="IPR017501">
    <property type="entry name" value="Phage_infect_YhgE_C"/>
</dbReference>
<evidence type="ECO:0000256" key="4">
    <source>
        <dbReference type="ARBA" id="ARBA00023136"/>
    </source>
</evidence>
<feature type="transmembrane region" description="Helical" evidence="7">
    <location>
        <begin position="20"/>
        <end position="39"/>
    </location>
</feature>
<dbReference type="AlphaFoldDB" id="A0A7Z0D4G2"/>
<dbReference type="GO" id="GO:0016020">
    <property type="term" value="C:membrane"/>
    <property type="evidence" value="ECO:0007669"/>
    <property type="project" value="UniProtKB-SubCell"/>
</dbReference>
<dbReference type="GO" id="GO:0140359">
    <property type="term" value="F:ABC-type transporter activity"/>
    <property type="evidence" value="ECO:0007669"/>
    <property type="project" value="InterPro"/>
</dbReference>
<dbReference type="InterPro" id="IPR023908">
    <property type="entry name" value="xxxLxxG_rpt"/>
</dbReference>
<feature type="region of interest" description="Disordered" evidence="6">
    <location>
        <begin position="279"/>
        <end position="305"/>
    </location>
</feature>
<evidence type="ECO:0000313" key="10">
    <source>
        <dbReference type="Proteomes" id="UP000539111"/>
    </source>
</evidence>
<feature type="transmembrane region" description="Helical" evidence="7">
    <location>
        <begin position="641"/>
        <end position="665"/>
    </location>
</feature>
<evidence type="ECO:0000256" key="5">
    <source>
        <dbReference type="SAM" id="Coils"/>
    </source>
</evidence>
<evidence type="ECO:0000256" key="7">
    <source>
        <dbReference type="SAM" id="Phobius"/>
    </source>
</evidence>
<protein>
    <submittedName>
        <fullName evidence="9">Putative membrane protein</fullName>
    </submittedName>
</protein>
<dbReference type="Gene3D" id="3.40.1710.10">
    <property type="entry name" value="abc type-2 transporter like domain"/>
    <property type="match status" value="1"/>
</dbReference>
<keyword evidence="3 7" id="KW-1133">Transmembrane helix</keyword>
<sequence length="682" mass="70851">MFSLSWLELSRFKRTSLTKAAVAAILIVPTIYGGLYLSANWKPTEHLGRLHAAVVNEDRGAVQPQSSERLTAGDDLVDSVTAKGAAGFDWTATSAEKAKAGLKDGSYYAVLTIPPGFSSSLVSTGGKDPHRAKLSFTTNDSNNFVVGQLSSTVLSGIRTSLDHTTTANYLSKMYVGFNDIHAQTSKAASGAHRLNSGSSDLRDATGSLVTGLTKLDTASGKLADGADDVNDGARSAASNSATLADGAGQVAEGTSRLAAGADSATSRVEQVRAKAATLADSARTTARQAKSDFDKTGTTIRQSSRSEISALQKKYPHDPDIVRLAKTLNTAESRLDDASARAAQHESRAARIDQQLRERANSAVATARTVDRKVNSLNDGARKVSSGAARLHTGLTTLSTGAARLAGGANQLHAGVGKSVRGARKIDNGSDKLYSGIVDLSAGLDKGVKQIPTYSKSDRATRSDVAASPVNATQTTLNAVDHYGEGLAPFFVPLALWIGGMVTFMLLKAVPVRALASTVRSWRIMLAGWLPGAALGVVQALVLFGVLFLFVGLSAPSIPAVLGFGVLVAVCFAAVHQALVALFGAIGRLLGLILLVLQLTSAGGTYPVATSPGFFQAISPFMPMTYAVRGLRILTAGGDGAIVGGCVLVLVVTTCLALLATIAASHRGRMWTVGKLHPSLSL</sequence>
<feature type="transmembrane region" description="Helical" evidence="7">
    <location>
        <begin position="528"/>
        <end position="551"/>
    </location>
</feature>